<dbReference type="SUPFAM" id="SSF52374">
    <property type="entry name" value="Nucleotidylyl transferase"/>
    <property type="match status" value="1"/>
</dbReference>
<evidence type="ECO:0000256" key="7">
    <source>
        <dbReference type="ARBA" id="ARBA00029936"/>
    </source>
</evidence>
<evidence type="ECO:0000256" key="5">
    <source>
        <dbReference type="ARBA" id="ARBA00022917"/>
    </source>
</evidence>
<reference evidence="9" key="1">
    <citation type="submission" date="2018-05" db="EMBL/GenBank/DDBJ databases">
        <authorList>
            <person name="Lanie J.A."/>
            <person name="Ng W.-L."/>
            <person name="Kazmierczak K.M."/>
            <person name="Andrzejewski T.M."/>
            <person name="Davidsen T.M."/>
            <person name="Wayne K.J."/>
            <person name="Tettelin H."/>
            <person name="Glass J.I."/>
            <person name="Rusch D."/>
            <person name="Podicherti R."/>
            <person name="Tsui H.-C.T."/>
            <person name="Winkler M.E."/>
        </authorList>
    </citation>
    <scope>NUCLEOTIDE SEQUENCE</scope>
</reference>
<evidence type="ECO:0000256" key="1">
    <source>
        <dbReference type="ARBA" id="ARBA00013169"/>
    </source>
</evidence>
<accession>A0A382A6D8</accession>
<dbReference type="InterPro" id="IPR002300">
    <property type="entry name" value="aa-tRNA-synth_Ia"/>
</dbReference>
<dbReference type="InterPro" id="IPR002303">
    <property type="entry name" value="Valyl-tRNA_ligase"/>
</dbReference>
<evidence type="ECO:0000256" key="4">
    <source>
        <dbReference type="ARBA" id="ARBA00022840"/>
    </source>
</evidence>
<dbReference type="GO" id="GO:0004832">
    <property type="term" value="F:valine-tRNA ligase activity"/>
    <property type="evidence" value="ECO:0007669"/>
    <property type="project" value="UniProtKB-EC"/>
</dbReference>
<evidence type="ECO:0000256" key="3">
    <source>
        <dbReference type="ARBA" id="ARBA00022741"/>
    </source>
</evidence>
<dbReference type="EMBL" id="UINC01024102">
    <property type="protein sequence ID" value="SVA97096.1"/>
    <property type="molecule type" value="Genomic_DNA"/>
</dbReference>
<dbReference type="InterPro" id="IPR001412">
    <property type="entry name" value="aa-tRNA-synth_I_CS"/>
</dbReference>
<protein>
    <recommendedName>
        <fullName evidence="1">valine--tRNA ligase</fullName>
        <ecNumber evidence="1">6.1.1.9</ecNumber>
    </recommendedName>
    <alternativeName>
        <fullName evidence="7">Valyl-tRNA synthetase</fullName>
    </alternativeName>
</protein>
<dbReference type="PROSITE" id="PS00178">
    <property type="entry name" value="AA_TRNA_LIGASE_I"/>
    <property type="match status" value="1"/>
</dbReference>
<proteinExistence type="predicted"/>
<evidence type="ECO:0000256" key="2">
    <source>
        <dbReference type="ARBA" id="ARBA00022598"/>
    </source>
</evidence>
<dbReference type="Pfam" id="PF00133">
    <property type="entry name" value="tRNA-synt_1"/>
    <property type="match status" value="1"/>
</dbReference>
<evidence type="ECO:0000256" key="6">
    <source>
        <dbReference type="ARBA" id="ARBA00023146"/>
    </source>
</evidence>
<organism evidence="9">
    <name type="scientific">marine metagenome</name>
    <dbReference type="NCBI Taxonomy" id="408172"/>
    <lineage>
        <taxon>unclassified sequences</taxon>
        <taxon>metagenomes</taxon>
        <taxon>ecological metagenomes</taxon>
    </lineage>
</organism>
<name>A0A382A6D8_9ZZZZ</name>
<keyword evidence="4" id="KW-0067">ATP-binding</keyword>
<sequence>MPRSSEMSRAYSPEEFESPIYEFWLEKGFFTPKILPDTKPFVIIMPPPNVTGQLHLGHALTAGIQDILTRWRRMKGDPTLWLPGKDHAGIATQVVVERELAEKGITRQELGREEFVKRIWTWVDRYGQRIDQQHKKIGASCDWSRLKFTL</sequence>
<dbReference type="PANTHER" id="PTHR11946">
    <property type="entry name" value="VALYL-TRNA SYNTHETASES"/>
    <property type="match status" value="1"/>
</dbReference>
<feature type="non-terminal residue" evidence="9">
    <location>
        <position position="150"/>
    </location>
</feature>
<dbReference type="AlphaFoldDB" id="A0A382A6D8"/>
<feature type="domain" description="Aminoacyl-tRNA synthetase class Ia" evidence="8">
    <location>
        <begin position="20"/>
        <end position="150"/>
    </location>
</feature>
<gene>
    <name evidence="9" type="ORF">METZ01_LOCUS149950</name>
</gene>
<keyword evidence="5" id="KW-0648">Protein biosynthesis</keyword>
<evidence type="ECO:0000313" key="9">
    <source>
        <dbReference type="EMBL" id="SVA97096.1"/>
    </source>
</evidence>
<keyword evidence="2" id="KW-0436">Ligase</keyword>
<keyword evidence="6" id="KW-0030">Aminoacyl-tRNA synthetase</keyword>
<dbReference type="GO" id="GO:0005524">
    <property type="term" value="F:ATP binding"/>
    <property type="evidence" value="ECO:0007669"/>
    <property type="project" value="UniProtKB-KW"/>
</dbReference>
<dbReference type="PANTHER" id="PTHR11946:SF93">
    <property type="entry name" value="VALINE--TRNA LIGASE, CHLOROPLASTIC_MITOCHONDRIAL 2"/>
    <property type="match status" value="1"/>
</dbReference>
<dbReference type="Gene3D" id="3.40.50.620">
    <property type="entry name" value="HUPs"/>
    <property type="match status" value="1"/>
</dbReference>
<dbReference type="InterPro" id="IPR014729">
    <property type="entry name" value="Rossmann-like_a/b/a_fold"/>
</dbReference>
<dbReference type="EC" id="6.1.1.9" evidence="1"/>
<dbReference type="GO" id="GO:0006438">
    <property type="term" value="P:valyl-tRNA aminoacylation"/>
    <property type="evidence" value="ECO:0007669"/>
    <property type="project" value="InterPro"/>
</dbReference>
<keyword evidence="3" id="KW-0547">Nucleotide-binding</keyword>
<dbReference type="GO" id="GO:0005829">
    <property type="term" value="C:cytosol"/>
    <property type="evidence" value="ECO:0007669"/>
    <property type="project" value="TreeGrafter"/>
</dbReference>
<evidence type="ECO:0000259" key="8">
    <source>
        <dbReference type="Pfam" id="PF00133"/>
    </source>
</evidence>